<dbReference type="Proteomes" id="UP000799118">
    <property type="component" value="Unassembled WGS sequence"/>
</dbReference>
<dbReference type="Gene3D" id="3.40.50.1820">
    <property type="entry name" value="alpha/beta hydrolase"/>
    <property type="match status" value="1"/>
</dbReference>
<dbReference type="OrthoDB" id="408631at2759"/>
<dbReference type="InterPro" id="IPR019826">
    <property type="entry name" value="Carboxylesterase_B_AS"/>
</dbReference>
<comment type="similarity">
    <text evidence="1 3">Belongs to the type-B carboxylesterase/lipase family.</text>
</comment>
<dbReference type="PROSITE" id="PS00941">
    <property type="entry name" value="CARBOXYLESTERASE_B_2"/>
    <property type="match status" value="1"/>
</dbReference>
<dbReference type="PROSITE" id="PS00122">
    <property type="entry name" value="CARBOXYLESTERASE_B_1"/>
    <property type="match status" value="1"/>
</dbReference>
<feature type="signal peptide" evidence="3">
    <location>
        <begin position="1"/>
        <end position="26"/>
    </location>
</feature>
<keyword evidence="2 3" id="KW-0378">Hydrolase</keyword>
<dbReference type="SUPFAM" id="SSF53474">
    <property type="entry name" value="alpha/beta-Hydrolases"/>
    <property type="match status" value="1"/>
</dbReference>
<protein>
    <recommendedName>
        <fullName evidence="3">Carboxylic ester hydrolase</fullName>
        <ecNumber evidence="3">3.1.1.-</ecNumber>
    </recommendedName>
</protein>
<evidence type="ECO:0000256" key="3">
    <source>
        <dbReference type="RuleBase" id="RU361235"/>
    </source>
</evidence>
<feature type="chain" id="PRO_5025712073" description="Carboxylic ester hydrolase" evidence="3">
    <location>
        <begin position="27"/>
        <end position="530"/>
    </location>
</feature>
<sequence>MRSFISISLILASTLLNRLGLGVVHAQSSVTISTTSGNLRGVEQDGVMSFKGIRFAEAPSGLLRWEPPVPFVSSAAQDATVLSPSCFQQFAFATANLTELLFNNPQDPPVESEDCLFLNVWAPSPASSTKKPVVFWIYGGSLAFGTASIPAYDGTSIALNQDIVVVTINYRTNVFGFPGAPDLPLTANNLGFLDQELALEWVKLNIANFGGDPDQITIMGQSAGGFSVSGMVIRHPVDPPFRAAIIFSGASPDTTPTSAASFTSFNNFASAVGCGEIAGLSRLACLREVSAEDIRAYTNGPSSGAFEPVIDDTTTFDDNIQRIQAGNAARVPLLAGNMQNDGTLFTVGDTNLTAFLEASGFTGIDANITAAVVRSLYPGQNDTDVIADTFRDVVFLCPTSLWTAAFVESGISSVFRYEYGAVFPDLQLFPNAGAWHSTELPELFGTFNASTATPNEVTLSKTFQTAIANFIKDPNESPAPNWPKYIPGSLTQTLARLAYNGNVETDNFVQAVTSDSQDTPCVLWDVLLDF</sequence>
<dbReference type="EC" id="3.1.1.-" evidence="3"/>
<keyword evidence="6" id="KW-1185">Reference proteome</keyword>
<proteinExistence type="inferred from homology"/>
<evidence type="ECO:0000313" key="5">
    <source>
        <dbReference type="EMBL" id="KAE9402985.1"/>
    </source>
</evidence>
<evidence type="ECO:0000256" key="1">
    <source>
        <dbReference type="ARBA" id="ARBA00005964"/>
    </source>
</evidence>
<evidence type="ECO:0000313" key="6">
    <source>
        <dbReference type="Proteomes" id="UP000799118"/>
    </source>
</evidence>
<evidence type="ECO:0000256" key="2">
    <source>
        <dbReference type="ARBA" id="ARBA00022801"/>
    </source>
</evidence>
<organism evidence="5 6">
    <name type="scientific">Gymnopus androsaceus JB14</name>
    <dbReference type="NCBI Taxonomy" id="1447944"/>
    <lineage>
        <taxon>Eukaryota</taxon>
        <taxon>Fungi</taxon>
        <taxon>Dikarya</taxon>
        <taxon>Basidiomycota</taxon>
        <taxon>Agaricomycotina</taxon>
        <taxon>Agaricomycetes</taxon>
        <taxon>Agaricomycetidae</taxon>
        <taxon>Agaricales</taxon>
        <taxon>Marasmiineae</taxon>
        <taxon>Omphalotaceae</taxon>
        <taxon>Gymnopus</taxon>
    </lineage>
</organism>
<evidence type="ECO:0000259" key="4">
    <source>
        <dbReference type="Pfam" id="PF00135"/>
    </source>
</evidence>
<dbReference type="InterPro" id="IPR002018">
    <property type="entry name" value="CarbesteraseB"/>
</dbReference>
<dbReference type="Pfam" id="PF00135">
    <property type="entry name" value="COesterase"/>
    <property type="match status" value="1"/>
</dbReference>
<feature type="domain" description="Carboxylesterase type B" evidence="4">
    <location>
        <begin position="30"/>
        <end position="502"/>
    </location>
</feature>
<accession>A0A6A4I2H3</accession>
<dbReference type="PANTHER" id="PTHR43918:SF4">
    <property type="entry name" value="CARBOXYLIC ESTER HYDROLASE"/>
    <property type="match status" value="1"/>
</dbReference>
<dbReference type="AlphaFoldDB" id="A0A6A4I2H3"/>
<dbReference type="InterPro" id="IPR050654">
    <property type="entry name" value="AChE-related_enzymes"/>
</dbReference>
<dbReference type="PANTHER" id="PTHR43918">
    <property type="entry name" value="ACETYLCHOLINESTERASE"/>
    <property type="match status" value="1"/>
</dbReference>
<name>A0A6A4I2H3_9AGAR</name>
<keyword evidence="3" id="KW-0732">Signal</keyword>
<dbReference type="EMBL" id="ML769429">
    <property type="protein sequence ID" value="KAE9402985.1"/>
    <property type="molecule type" value="Genomic_DNA"/>
</dbReference>
<reference evidence="5" key="1">
    <citation type="journal article" date="2019" name="Environ. Microbiol.">
        <title>Fungal ecological strategies reflected in gene transcription - a case study of two litter decomposers.</title>
        <authorList>
            <person name="Barbi F."/>
            <person name="Kohler A."/>
            <person name="Barry K."/>
            <person name="Baskaran P."/>
            <person name="Daum C."/>
            <person name="Fauchery L."/>
            <person name="Ihrmark K."/>
            <person name="Kuo A."/>
            <person name="LaButti K."/>
            <person name="Lipzen A."/>
            <person name="Morin E."/>
            <person name="Grigoriev I.V."/>
            <person name="Henrissat B."/>
            <person name="Lindahl B."/>
            <person name="Martin F."/>
        </authorList>
    </citation>
    <scope>NUCLEOTIDE SEQUENCE</scope>
    <source>
        <strain evidence="5">JB14</strain>
    </source>
</reference>
<dbReference type="InterPro" id="IPR029058">
    <property type="entry name" value="AB_hydrolase_fold"/>
</dbReference>
<dbReference type="InterPro" id="IPR019819">
    <property type="entry name" value="Carboxylesterase_B_CS"/>
</dbReference>
<dbReference type="GO" id="GO:0052689">
    <property type="term" value="F:carboxylic ester hydrolase activity"/>
    <property type="evidence" value="ECO:0007669"/>
    <property type="project" value="TreeGrafter"/>
</dbReference>
<gene>
    <name evidence="5" type="ORF">BT96DRAFT_973931</name>
</gene>